<accession>A0A8T5UPJ4</accession>
<dbReference type="Proteomes" id="UP000825933">
    <property type="component" value="Unassembled WGS sequence"/>
</dbReference>
<evidence type="ECO:0000313" key="2">
    <source>
        <dbReference type="Proteomes" id="UP000825933"/>
    </source>
</evidence>
<dbReference type="RefSeq" id="WP_223791300.1">
    <property type="nucleotide sequence ID" value="NZ_JAIOUQ010000007.1"/>
</dbReference>
<keyword evidence="2" id="KW-1185">Reference proteome</keyword>
<evidence type="ECO:0000313" key="1">
    <source>
        <dbReference type="EMBL" id="MBZ2165708.1"/>
    </source>
</evidence>
<reference evidence="2" key="1">
    <citation type="journal article" date="2022" name="Microbiol. Resour. Announc.">
        <title>Draft Genome Sequence of a Methanogenic Archaeon from West Spitsbergen Permafrost.</title>
        <authorList>
            <person name="Trubitsyn V."/>
            <person name="Rivkina E."/>
            <person name="Shcherbakova V."/>
        </authorList>
    </citation>
    <scope>NUCLEOTIDE SEQUENCE [LARGE SCALE GENOMIC DNA]</scope>
    <source>
        <strain evidence="2">VT</strain>
    </source>
</reference>
<proteinExistence type="predicted"/>
<protein>
    <submittedName>
        <fullName evidence="1">Uncharacterized protein</fullName>
    </submittedName>
</protein>
<dbReference type="AlphaFoldDB" id="A0A8T5UPJ4"/>
<comment type="caution">
    <text evidence="1">The sequence shown here is derived from an EMBL/GenBank/DDBJ whole genome shotgun (WGS) entry which is preliminary data.</text>
</comment>
<name>A0A8T5UPJ4_9EURY</name>
<organism evidence="1 2">
    <name type="scientific">Methanobacterium spitsbergense</name>
    <dbReference type="NCBI Taxonomy" id="2874285"/>
    <lineage>
        <taxon>Archaea</taxon>
        <taxon>Methanobacteriati</taxon>
        <taxon>Methanobacteriota</taxon>
        <taxon>Methanomada group</taxon>
        <taxon>Methanobacteria</taxon>
        <taxon>Methanobacteriales</taxon>
        <taxon>Methanobacteriaceae</taxon>
        <taxon>Methanobacterium</taxon>
    </lineage>
</organism>
<dbReference type="EMBL" id="JAIOUQ010000007">
    <property type="protein sequence ID" value="MBZ2165708.1"/>
    <property type="molecule type" value="Genomic_DNA"/>
</dbReference>
<sequence length="136" mass="15994">MIGPKKYRKQLFDLGIEGMEIDVSTIDNAMDTLNKLNEIEKVLKKIRYNVRTDIRRIRLDYMAKLQEVDKSANKKSGLFGRKKSVSKIVQEKKMLTKERNLTIATYDVVENTIDDYLDQIENSRYYIKNSIQRRVG</sequence>
<gene>
    <name evidence="1" type="ORF">K8N75_06605</name>
</gene>